<dbReference type="EMBL" id="BNAB01000043">
    <property type="protein sequence ID" value="GHE06450.1"/>
    <property type="molecule type" value="Genomic_DNA"/>
</dbReference>
<protein>
    <submittedName>
        <fullName evidence="1">Uncharacterized protein</fullName>
    </submittedName>
</protein>
<proteinExistence type="predicted"/>
<organism evidence="1 2">
    <name type="scientific">Allgaiera indica</name>
    <dbReference type="NCBI Taxonomy" id="765699"/>
    <lineage>
        <taxon>Bacteria</taxon>
        <taxon>Pseudomonadati</taxon>
        <taxon>Pseudomonadota</taxon>
        <taxon>Alphaproteobacteria</taxon>
        <taxon>Rhodobacterales</taxon>
        <taxon>Paracoccaceae</taxon>
        <taxon>Allgaiera</taxon>
    </lineage>
</organism>
<dbReference type="AlphaFoldDB" id="A0AAN4UVV8"/>
<reference evidence="1" key="2">
    <citation type="submission" date="2023-06" db="EMBL/GenBank/DDBJ databases">
        <authorList>
            <person name="Sun Q."/>
            <person name="Zhou Y."/>
        </authorList>
    </citation>
    <scope>NUCLEOTIDE SEQUENCE</scope>
    <source>
        <strain evidence="1">CGMCC 1.10859</strain>
    </source>
</reference>
<evidence type="ECO:0000313" key="2">
    <source>
        <dbReference type="Proteomes" id="UP000634647"/>
    </source>
</evidence>
<reference evidence="1" key="1">
    <citation type="journal article" date="2014" name="Int. J. Syst. Evol. Microbiol.">
        <title>Complete genome sequence of Corynebacterium casei LMG S-19264T (=DSM 44701T), isolated from a smear-ripened cheese.</title>
        <authorList>
            <consortium name="US DOE Joint Genome Institute (JGI-PGF)"/>
            <person name="Walter F."/>
            <person name="Albersmeier A."/>
            <person name="Kalinowski J."/>
            <person name="Ruckert C."/>
        </authorList>
    </citation>
    <scope>NUCLEOTIDE SEQUENCE</scope>
    <source>
        <strain evidence="1">CGMCC 1.10859</strain>
    </source>
</reference>
<accession>A0AAN4UVV8</accession>
<name>A0AAN4UVV8_9RHOB</name>
<dbReference type="Proteomes" id="UP000634647">
    <property type="component" value="Unassembled WGS sequence"/>
</dbReference>
<evidence type="ECO:0000313" key="1">
    <source>
        <dbReference type="EMBL" id="GHE06450.1"/>
    </source>
</evidence>
<comment type="caution">
    <text evidence="1">The sequence shown here is derived from an EMBL/GenBank/DDBJ whole genome shotgun (WGS) entry which is preliminary data.</text>
</comment>
<sequence>MICHPGHGQNHLTPLSSATGQRRKRLTLLDWHGSLEVWVLWMTGCCAARKAGGIASL</sequence>
<gene>
    <name evidence="1" type="ORF">GCM10008024_40830</name>
</gene>